<dbReference type="GO" id="GO:0008270">
    <property type="term" value="F:zinc ion binding"/>
    <property type="evidence" value="ECO:0007669"/>
    <property type="project" value="UniProtKB-KW"/>
</dbReference>
<evidence type="ECO:0000259" key="8">
    <source>
        <dbReference type="PROSITE" id="PS52027"/>
    </source>
</evidence>
<evidence type="ECO:0000256" key="6">
    <source>
        <dbReference type="PROSITE-ProRule" id="PRU01371"/>
    </source>
</evidence>
<accession>A0A8L7T9B7</accession>
<dbReference type="Gene3D" id="3.30.160.60">
    <property type="entry name" value="Classic Zinc Finger"/>
    <property type="match status" value="1"/>
</dbReference>
<dbReference type="PANTHER" id="PTHR13555">
    <property type="entry name" value="C2H2 ZINC FINGER CGI-62-RELATED"/>
    <property type="match status" value="1"/>
</dbReference>
<keyword evidence="9" id="KW-1185">Reference proteome</keyword>
<keyword evidence="5" id="KW-0862">Zinc</keyword>
<keyword evidence="3" id="KW-0677">Repeat</keyword>
<feature type="compositionally biased region" description="Polar residues" evidence="7">
    <location>
        <begin position="268"/>
        <end position="281"/>
    </location>
</feature>
<feature type="domain" description="C2HC/C3H-type" evidence="8">
    <location>
        <begin position="10"/>
        <end position="39"/>
    </location>
</feature>
<feature type="compositionally biased region" description="Polar residues" evidence="7">
    <location>
        <begin position="237"/>
        <end position="251"/>
    </location>
</feature>
<dbReference type="PROSITE" id="PS52027">
    <property type="entry name" value="ZF_C2HC_C3H"/>
    <property type="match status" value="2"/>
</dbReference>
<keyword evidence="2" id="KW-0479">Metal-binding</keyword>
<feature type="domain" description="C2HC/C3H-type" evidence="8">
    <location>
        <begin position="115"/>
        <end position="144"/>
    </location>
</feature>
<protein>
    <submittedName>
        <fullName evidence="10">CGI-62 protein, putative</fullName>
    </submittedName>
</protein>
<dbReference type="InterPro" id="IPR049899">
    <property type="entry name" value="Znf_C2HC_C3H"/>
</dbReference>
<feature type="compositionally biased region" description="Basic and acidic residues" evidence="7">
    <location>
        <begin position="220"/>
        <end position="229"/>
    </location>
</feature>
<dbReference type="WBParaSite" id="Bm5523.1">
    <property type="protein sequence ID" value="Bm5523.1"/>
    <property type="gene ID" value="WBGene00225784"/>
</dbReference>
<reference evidence="9" key="1">
    <citation type="journal article" date="2007" name="Science">
        <title>Draft genome of the filarial nematode parasite Brugia malayi.</title>
        <authorList>
            <person name="Ghedin E."/>
            <person name="Wang S."/>
            <person name="Spiro D."/>
            <person name="Caler E."/>
            <person name="Zhao Q."/>
            <person name="Crabtree J."/>
            <person name="Allen J.E."/>
            <person name="Delcher A.L."/>
            <person name="Guiliano D.B."/>
            <person name="Miranda-Saavedra D."/>
            <person name="Angiuoli S.V."/>
            <person name="Creasy T."/>
            <person name="Amedeo P."/>
            <person name="Haas B."/>
            <person name="El-Sayed N.M."/>
            <person name="Wortman J.R."/>
            <person name="Feldblyum T."/>
            <person name="Tallon L."/>
            <person name="Schatz M."/>
            <person name="Shumway M."/>
            <person name="Koo H."/>
            <person name="Salzberg S.L."/>
            <person name="Schobel S."/>
            <person name="Pertea M."/>
            <person name="Pop M."/>
            <person name="White O."/>
            <person name="Barton G.J."/>
            <person name="Carlow C.K."/>
            <person name="Crawford M.J."/>
            <person name="Daub J."/>
            <person name="Dimmic M.W."/>
            <person name="Estes C.F."/>
            <person name="Foster J.M."/>
            <person name="Ganatra M."/>
            <person name="Gregory W.F."/>
            <person name="Johnson N.M."/>
            <person name="Jin J."/>
            <person name="Komuniecki R."/>
            <person name="Korf I."/>
            <person name="Kumar S."/>
            <person name="Laney S."/>
            <person name="Li B.W."/>
            <person name="Li W."/>
            <person name="Lindblom T.H."/>
            <person name="Lustigman S."/>
            <person name="Ma D."/>
            <person name="Maina C.V."/>
            <person name="Martin D.M."/>
            <person name="McCarter J.P."/>
            <person name="McReynolds L."/>
            <person name="Mitreva M."/>
            <person name="Nutman T.B."/>
            <person name="Parkinson J."/>
            <person name="Peregrin-Alvarez J.M."/>
            <person name="Poole C."/>
            <person name="Ren Q."/>
            <person name="Saunders L."/>
            <person name="Sluder A.E."/>
            <person name="Smith K."/>
            <person name="Stanke M."/>
            <person name="Unnasch T.R."/>
            <person name="Ware J."/>
            <person name="Wei A.D."/>
            <person name="Weil G."/>
            <person name="Williams D.J."/>
            <person name="Zhang Y."/>
            <person name="Williams S.A."/>
            <person name="Fraser-Liggett C."/>
            <person name="Slatko B."/>
            <person name="Blaxter M.L."/>
            <person name="Scott A.L."/>
        </authorList>
    </citation>
    <scope>NUCLEOTIDE SEQUENCE</scope>
    <source>
        <strain evidence="9">FR3</strain>
    </source>
</reference>
<feature type="region of interest" description="Disordered" evidence="7">
    <location>
        <begin position="141"/>
        <end position="292"/>
    </location>
</feature>
<evidence type="ECO:0000256" key="2">
    <source>
        <dbReference type="ARBA" id="ARBA00022723"/>
    </source>
</evidence>
<name>A0A8L7T9B7_BRUMA</name>
<dbReference type="PANTHER" id="PTHR13555:SF25">
    <property type="entry name" value="ZINC FINGER C2HC DOMAIN-CONTAINING PROTEIN 1A"/>
    <property type="match status" value="1"/>
</dbReference>
<evidence type="ECO:0000256" key="7">
    <source>
        <dbReference type="SAM" id="MobiDB-lite"/>
    </source>
</evidence>
<keyword evidence="4 6" id="KW-0863">Zinc-finger</keyword>
<evidence type="ECO:0000313" key="9">
    <source>
        <dbReference type="Proteomes" id="UP000006672"/>
    </source>
</evidence>
<comment type="similarity">
    <text evidence="1">Belongs to the ZC2HC1 family.</text>
</comment>
<evidence type="ECO:0000256" key="4">
    <source>
        <dbReference type="ARBA" id="ARBA00022771"/>
    </source>
</evidence>
<sequence length="292" mass="33475">MVNLPGENEKVYPCEICGRNFVKNSLMKHEVICQKMVKAKRKVFDSGKQRATGSDITIDNVINARKEREKLGGTFPRPKTSWREKHETFVNAVSTSKQTNNSLRADTPFSVVPKDYVKCEYCERSFNKAAAERHIPFCKTQQKKKGPIKIQKIRSQQSNATMIRSEANDCHRLTNKSLSRDNKMNSKKNDYHSTISEHRSSISSRRSGSSQRLNVNNISENDRRRERSLSRKRNNSATHSTNKFIKQISSASERERTNSLGLYRAINREQTSAPMSRQSSLTRKDNGTEKKS</sequence>
<feature type="compositionally biased region" description="Low complexity" evidence="7">
    <location>
        <begin position="201"/>
        <end position="212"/>
    </location>
</feature>
<evidence type="ECO:0000256" key="1">
    <source>
        <dbReference type="ARBA" id="ARBA00010843"/>
    </source>
</evidence>
<dbReference type="Pfam" id="PF13913">
    <property type="entry name" value="zf-C2HC_2"/>
    <property type="match status" value="2"/>
</dbReference>
<organism evidence="9 10">
    <name type="scientific">Brugia malayi</name>
    <name type="common">Filarial nematode worm</name>
    <dbReference type="NCBI Taxonomy" id="6279"/>
    <lineage>
        <taxon>Eukaryota</taxon>
        <taxon>Metazoa</taxon>
        <taxon>Ecdysozoa</taxon>
        <taxon>Nematoda</taxon>
        <taxon>Chromadorea</taxon>
        <taxon>Rhabditida</taxon>
        <taxon>Spirurina</taxon>
        <taxon>Spiruromorpha</taxon>
        <taxon>Filarioidea</taxon>
        <taxon>Onchocercidae</taxon>
        <taxon>Brugia</taxon>
    </lineage>
</organism>
<evidence type="ECO:0000313" key="10">
    <source>
        <dbReference type="WBParaSite" id="Bm5523.1"/>
    </source>
</evidence>
<evidence type="ECO:0000256" key="5">
    <source>
        <dbReference type="ARBA" id="ARBA00022833"/>
    </source>
</evidence>
<dbReference type="AlphaFoldDB" id="A0A8L7T9B7"/>
<feature type="compositionally biased region" description="Basic and acidic residues" evidence="7">
    <location>
        <begin position="166"/>
        <end position="200"/>
    </location>
</feature>
<feature type="compositionally biased region" description="Basic and acidic residues" evidence="7">
    <location>
        <begin position="282"/>
        <end position="292"/>
    </location>
</feature>
<reference evidence="10" key="2">
    <citation type="submission" date="2022-04" db="UniProtKB">
        <authorList>
            <consortium name="WormBaseParasite"/>
        </authorList>
    </citation>
    <scope>IDENTIFICATION</scope>
</reference>
<evidence type="ECO:0000256" key="3">
    <source>
        <dbReference type="ARBA" id="ARBA00022737"/>
    </source>
</evidence>
<proteinExistence type="inferred from homology"/>
<dbReference type="Proteomes" id="UP000006672">
    <property type="component" value="Unassembled WGS sequence"/>
</dbReference>
<dbReference type="InterPro" id="IPR026319">
    <property type="entry name" value="ZC2HC1A/B-like"/>
</dbReference>